<feature type="region of interest" description="Disordered" evidence="1">
    <location>
        <begin position="419"/>
        <end position="441"/>
    </location>
</feature>
<keyword evidence="5" id="KW-1185">Reference proteome</keyword>
<evidence type="ECO:0000259" key="3">
    <source>
        <dbReference type="PROSITE" id="PS51746"/>
    </source>
</evidence>
<protein>
    <recommendedName>
        <fullName evidence="3">PPM-type phosphatase domain-containing protein</fullName>
    </recommendedName>
</protein>
<dbReference type="SMART" id="SM00331">
    <property type="entry name" value="PP2C_SIG"/>
    <property type="match status" value="1"/>
</dbReference>
<dbReference type="KEGG" id="chya:V22_27110"/>
<evidence type="ECO:0000256" key="1">
    <source>
        <dbReference type="SAM" id="MobiDB-lite"/>
    </source>
</evidence>
<dbReference type="SUPFAM" id="SSF81606">
    <property type="entry name" value="PP2C-like"/>
    <property type="match status" value="1"/>
</dbReference>
<dbReference type="EMBL" id="CP036316">
    <property type="protein sequence ID" value="QDT65458.1"/>
    <property type="molecule type" value="Genomic_DNA"/>
</dbReference>
<reference evidence="4 5" key="1">
    <citation type="submission" date="2019-02" db="EMBL/GenBank/DDBJ databases">
        <title>Deep-cultivation of Planctomycetes and their phenomic and genomic characterization uncovers novel biology.</title>
        <authorList>
            <person name="Wiegand S."/>
            <person name="Jogler M."/>
            <person name="Boedeker C."/>
            <person name="Pinto D."/>
            <person name="Vollmers J."/>
            <person name="Rivas-Marin E."/>
            <person name="Kohn T."/>
            <person name="Peeters S.H."/>
            <person name="Heuer A."/>
            <person name="Rast P."/>
            <person name="Oberbeckmann S."/>
            <person name="Bunk B."/>
            <person name="Jeske O."/>
            <person name="Meyerdierks A."/>
            <person name="Storesund J.E."/>
            <person name="Kallscheuer N."/>
            <person name="Luecker S."/>
            <person name="Lage O.M."/>
            <person name="Pohl T."/>
            <person name="Merkel B.J."/>
            <person name="Hornburger P."/>
            <person name="Mueller R.-W."/>
            <person name="Bruemmer F."/>
            <person name="Labrenz M."/>
            <person name="Spormann A.M."/>
            <person name="Op den Camp H."/>
            <person name="Overmann J."/>
            <person name="Amann R."/>
            <person name="Jetten M.S.M."/>
            <person name="Mascher T."/>
            <person name="Medema M.H."/>
            <person name="Devos D.P."/>
            <person name="Kaster A.-K."/>
            <person name="Ovreas L."/>
            <person name="Rohde M."/>
            <person name="Galperin M.Y."/>
            <person name="Jogler C."/>
        </authorList>
    </citation>
    <scope>NUCLEOTIDE SEQUENCE [LARGE SCALE GENOMIC DNA]</scope>
    <source>
        <strain evidence="4 5">V22</strain>
    </source>
</reference>
<dbReference type="Gene3D" id="3.60.40.10">
    <property type="entry name" value="PPM-type phosphatase domain"/>
    <property type="match status" value="1"/>
</dbReference>
<keyword evidence="2" id="KW-0472">Membrane</keyword>
<proteinExistence type="predicted"/>
<keyword evidence="2" id="KW-0812">Transmembrane</keyword>
<evidence type="ECO:0000256" key="2">
    <source>
        <dbReference type="SAM" id="Phobius"/>
    </source>
</evidence>
<feature type="transmembrane region" description="Helical" evidence="2">
    <location>
        <begin position="300"/>
        <end position="318"/>
    </location>
</feature>
<feature type="compositionally biased region" description="Basic and acidic residues" evidence="1">
    <location>
        <begin position="424"/>
        <end position="433"/>
    </location>
</feature>
<dbReference type="CDD" id="cd00143">
    <property type="entry name" value="PP2Cc"/>
    <property type="match status" value="1"/>
</dbReference>
<evidence type="ECO:0000313" key="4">
    <source>
        <dbReference type="EMBL" id="QDT65458.1"/>
    </source>
</evidence>
<evidence type="ECO:0000313" key="5">
    <source>
        <dbReference type="Proteomes" id="UP000319976"/>
    </source>
</evidence>
<organism evidence="4 5">
    <name type="scientific">Calycomorphotria hydatis</name>
    <dbReference type="NCBI Taxonomy" id="2528027"/>
    <lineage>
        <taxon>Bacteria</taxon>
        <taxon>Pseudomonadati</taxon>
        <taxon>Planctomycetota</taxon>
        <taxon>Planctomycetia</taxon>
        <taxon>Planctomycetales</taxon>
        <taxon>Planctomycetaceae</taxon>
        <taxon>Calycomorphotria</taxon>
    </lineage>
</organism>
<dbReference type="PANTHER" id="PTHR47992">
    <property type="entry name" value="PROTEIN PHOSPHATASE"/>
    <property type="match status" value="1"/>
</dbReference>
<gene>
    <name evidence="4" type="ORF">V22_27110</name>
</gene>
<dbReference type="GO" id="GO:0004722">
    <property type="term" value="F:protein serine/threonine phosphatase activity"/>
    <property type="evidence" value="ECO:0007669"/>
    <property type="project" value="InterPro"/>
</dbReference>
<dbReference type="AlphaFoldDB" id="A0A517TAR2"/>
<dbReference type="Proteomes" id="UP000319976">
    <property type="component" value="Chromosome"/>
</dbReference>
<dbReference type="PROSITE" id="PS51746">
    <property type="entry name" value="PPM_2"/>
    <property type="match status" value="1"/>
</dbReference>
<keyword evidence="4" id="KW-0378">Hydrolase</keyword>
<feature type="transmembrane region" description="Helical" evidence="2">
    <location>
        <begin position="272"/>
        <end position="293"/>
    </location>
</feature>
<name>A0A517TAR2_9PLAN</name>
<keyword evidence="2" id="KW-1133">Transmembrane helix</keyword>
<dbReference type="RefSeq" id="WP_145263477.1">
    <property type="nucleotide sequence ID" value="NZ_CP036316.1"/>
</dbReference>
<dbReference type="InterPro" id="IPR015655">
    <property type="entry name" value="PP2C"/>
</dbReference>
<sequence>MRFDQSVRYATISDIGLRRQNNEDATTVRIAPDKETFDRYGHLFVVADGMGGHAVGELASRMCTESLPQAYLKSRDIPPMDALREAIRTTNEAINEKGSANRDFERMGTTCTGLVLGPGGAFIGHVGDTRCYRIRRGRINQLTFDHSLQWEMARRRGISIDVAEMYEPRNVITRSLGPEPEVEIDVEGPFAILSGDVYVLCTDGLTSHVTDPEIGAIAGALPANDACRMLVNLANIRGGSDNVSVSVVTVGRSASGLTEVEEDDPTEPINPIFIGLAWVAAAFFLLGIVLLLFGKFLSGVIILGLTISTIAAISFRYWQVWFRQSQETTLHGTGVARRSWKAYRAATAKVTPEFVRHLAQIESELHRAAKEEGWPIPEGEHEGHYDTANAALNRQEFKKALSEFASAIDILMKGMHIHRRGKRMKSDEPKEEWLQEEEPSN</sequence>
<accession>A0A517TAR2</accession>
<dbReference type="InterPro" id="IPR001932">
    <property type="entry name" value="PPM-type_phosphatase-like_dom"/>
</dbReference>
<dbReference type="SMART" id="SM00332">
    <property type="entry name" value="PP2Cc"/>
    <property type="match status" value="1"/>
</dbReference>
<feature type="domain" description="PPM-type phosphatase" evidence="3">
    <location>
        <begin position="8"/>
        <end position="250"/>
    </location>
</feature>
<dbReference type="OrthoDB" id="9801841at2"/>
<dbReference type="Pfam" id="PF13672">
    <property type="entry name" value="PP2C_2"/>
    <property type="match status" value="1"/>
</dbReference>
<dbReference type="InterPro" id="IPR036457">
    <property type="entry name" value="PPM-type-like_dom_sf"/>
</dbReference>